<dbReference type="Pfam" id="PF00643">
    <property type="entry name" value="zf-B_box"/>
    <property type="match status" value="1"/>
</dbReference>
<keyword evidence="1" id="KW-0863">Zinc-finger</keyword>
<dbReference type="SUPFAM" id="SSF101898">
    <property type="entry name" value="NHL repeat"/>
    <property type="match status" value="1"/>
</dbReference>
<name>A0A8B8BXY3_CRAVI</name>
<accession>A0A8B8BXY3</accession>
<proteinExistence type="predicted"/>
<dbReference type="Proteomes" id="UP000694844">
    <property type="component" value="Chromosome 9"/>
</dbReference>
<organism evidence="3 4">
    <name type="scientific">Crassostrea virginica</name>
    <name type="common">Eastern oyster</name>
    <dbReference type="NCBI Taxonomy" id="6565"/>
    <lineage>
        <taxon>Eukaryota</taxon>
        <taxon>Metazoa</taxon>
        <taxon>Spiralia</taxon>
        <taxon>Lophotrochozoa</taxon>
        <taxon>Mollusca</taxon>
        <taxon>Bivalvia</taxon>
        <taxon>Autobranchia</taxon>
        <taxon>Pteriomorphia</taxon>
        <taxon>Ostreida</taxon>
        <taxon>Ostreoidea</taxon>
        <taxon>Ostreidae</taxon>
        <taxon>Crassostrea</taxon>
    </lineage>
</organism>
<feature type="domain" description="B box-type" evidence="2">
    <location>
        <begin position="8"/>
        <end position="53"/>
    </location>
</feature>
<dbReference type="InterPro" id="IPR011042">
    <property type="entry name" value="6-blade_b-propeller_TolB-like"/>
</dbReference>
<dbReference type="InterPro" id="IPR000315">
    <property type="entry name" value="Znf_B-box"/>
</dbReference>
<protein>
    <submittedName>
        <fullName evidence="4">Uncharacterized protein LOC111114251</fullName>
    </submittedName>
</protein>
<dbReference type="SUPFAM" id="SSF57845">
    <property type="entry name" value="B-box zinc-binding domain"/>
    <property type="match status" value="1"/>
</dbReference>
<dbReference type="SMART" id="SM00336">
    <property type="entry name" value="BBOX"/>
    <property type="match status" value="2"/>
</dbReference>
<gene>
    <name evidence="4" type="primary">LOC111114251</name>
</gene>
<evidence type="ECO:0000313" key="4">
    <source>
        <dbReference type="RefSeq" id="XP_022308243.1"/>
    </source>
</evidence>
<keyword evidence="1" id="KW-0862">Zinc</keyword>
<dbReference type="GO" id="GO:0008270">
    <property type="term" value="F:zinc ion binding"/>
    <property type="evidence" value="ECO:0007669"/>
    <property type="project" value="UniProtKB-KW"/>
</dbReference>
<evidence type="ECO:0000259" key="2">
    <source>
        <dbReference type="PROSITE" id="PS50119"/>
    </source>
</evidence>
<dbReference type="Gene3D" id="3.30.160.60">
    <property type="entry name" value="Classic Zinc Finger"/>
    <property type="match status" value="1"/>
</dbReference>
<evidence type="ECO:0000256" key="1">
    <source>
        <dbReference type="PROSITE-ProRule" id="PRU00024"/>
    </source>
</evidence>
<dbReference type="CDD" id="cd19756">
    <property type="entry name" value="Bbox2"/>
    <property type="match status" value="1"/>
</dbReference>
<dbReference type="PANTHER" id="PTHR25462">
    <property type="entry name" value="BONUS, ISOFORM C-RELATED"/>
    <property type="match status" value="1"/>
</dbReference>
<dbReference type="RefSeq" id="XP_022308243.1">
    <property type="nucleotide sequence ID" value="XM_022452535.1"/>
</dbReference>
<dbReference type="Gene3D" id="2.120.10.30">
    <property type="entry name" value="TolB, C-terminal domain"/>
    <property type="match status" value="1"/>
</dbReference>
<dbReference type="PANTHER" id="PTHR25462:SF300">
    <property type="entry name" value="RING-TYPE DOMAIN-CONTAINING PROTEIN"/>
    <property type="match status" value="1"/>
</dbReference>
<dbReference type="InterPro" id="IPR047153">
    <property type="entry name" value="TRIM45/56/19-like"/>
</dbReference>
<dbReference type="OrthoDB" id="6128620at2759"/>
<keyword evidence="1" id="KW-0479">Metal-binding</keyword>
<keyword evidence="3" id="KW-1185">Reference proteome</keyword>
<reference evidence="4" key="1">
    <citation type="submission" date="2025-08" db="UniProtKB">
        <authorList>
            <consortium name="RefSeq"/>
        </authorList>
    </citation>
    <scope>IDENTIFICATION</scope>
    <source>
        <tissue evidence="4">Whole sample</tissue>
    </source>
</reference>
<feature type="domain" description="B box-type" evidence="2">
    <location>
        <begin position="62"/>
        <end position="99"/>
    </location>
</feature>
<evidence type="ECO:0000313" key="3">
    <source>
        <dbReference type="Proteomes" id="UP000694844"/>
    </source>
</evidence>
<dbReference type="AlphaFoldDB" id="A0A8B8BXY3"/>
<dbReference type="PROSITE" id="PS50119">
    <property type="entry name" value="ZF_BBOX"/>
    <property type="match status" value="2"/>
</dbReference>
<dbReference type="GeneID" id="111114251"/>
<dbReference type="KEGG" id="cvn:111114251"/>
<sequence length="553" mass="63708">MDPRYSGQDVVHCNVCETTETHMYCNVCHIHLCKDCVEKHLSSKLSVHNVVSLKQFLATPKCVIHPTKQCDLHCEECDTPICTLCVSSKQHKHHDVVGIMDNYRNKQEFIKKDLEELEKTIFPKYQKAASDIPTQKKDMSEYLQILTTAVIEHGDIWHRTINAITERMQSEIDSMSSEYLAVVNEQETEINRKINEISKNLTDIRKLLSTGDICLVSRYASRNEEFKKMPPKLKVSIPYFQPQKISKEIILQQFGAVSPLIIRKELSYILPTGAMSYAPSRPLVDIPYIIRDFTTEYEYLYNVSCLNDKEVWTRGDKNVMKLYNLQGQLLRSVETKSGNYPRDITVKQGGGELVYIDYKERSLNLVSGTQIQPLITFQGWRPRGLCNTSSGDLLVIMNRDDDKQTKVVRYSGSTEKQQIQWDDRNQPLYSSGEIKCLTENRNLDVCVADHKASAVVVVRADGGFRFRYTGRSSSTKDSFCPYGITSDSQGRILSTDWERYNYRIHIIDQDGHFLRYIENCGLWRPMGLCVDSRDNLFVAERDTSKVKKIRYCT</sequence>